<keyword evidence="5 6" id="KW-0472">Membrane</keyword>
<evidence type="ECO:0000256" key="4">
    <source>
        <dbReference type="ARBA" id="ARBA00022989"/>
    </source>
</evidence>
<dbReference type="GO" id="GO:0034341">
    <property type="term" value="P:response to type II interferon"/>
    <property type="evidence" value="ECO:0007669"/>
    <property type="project" value="TreeGrafter"/>
</dbReference>
<dbReference type="InterPro" id="IPR007593">
    <property type="entry name" value="CD225/Dispanin_fam"/>
</dbReference>
<sequence length="126" mass="13934">MDNYPSAVTIDMSPQGYHGAAFPPYPTATAFGRVEAPSPRPEPRDFVLWSFFNTFFCCNPLCLAFVALVFSIKARDEKIARQPLLASKYGAIAKHLNIVASILGTLLIIITVVLLFLYIPALHYTV</sequence>
<evidence type="ECO:0000313" key="8">
    <source>
        <dbReference type="Proteomes" id="UP000694424"/>
    </source>
</evidence>
<dbReference type="Pfam" id="PF04505">
    <property type="entry name" value="CD225"/>
    <property type="match status" value="1"/>
</dbReference>
<protein>
    <submittedName>
        <fullName evidence="7">Uncharacterized protein</fullName>
    </submittedName>
</protein>
<evidence type="ECO:0000256" key="5">
    <source>
        <dbReference type="ARBA" id="ARBA00023136"/>
    </source>
</evidence>
<dbReference type="GO" id="GO:0051607">
    <property type="term" value="P:defense response to virus"/>
    <property type="evidence" value="ECO:0007669"/>
    <property type="project" value="TreeGrafter"/>
</dbReference>
<feature type="transmembrane region" description="Helical" evidence="6">
    <location>
        <begin position="98"/>
        <end position="119"/>
    </location>
</feature>
<dbReference type="GO" id="GO:0045071">
    <property type="term" value="P:negative regulation of viral genome replication"/>
    <property type="evidence" value="ECO:0007669"/>
    <property type="project" value="TreeGrafter"/>
</dbReference>
<dbReference type="GO" id="GO:0035456">
    <property type="term" value="P:response to interferon-beta"/>
    <property type="evidence" value="ECO:0007669"/>
    <property type="project" value="TreeGrafter"/>
</dbReference>
<evidence type="ECO:0000256" key="6">
    <source>
        <dbReference type="SAM" id="Phobius"/>
    </source>
</evidence>
<dbReference type="InterPro" id="IPR051517">
    <property type="entry name" value="IFITM_antiviral_protein"/>
</dbReference>
<dbReference type="GO" id="GO:0035455">
    <property type="term" value="P:response to interferon-alpha"/>
    <property type="evidence" value="ECO:0007669"/>
    <property type="project" value="TreeGrafter"/>
</dbReference>
<dbReference type="GO" id="GO:0060337">
    <property type="term" value="P:type I interferon-mediated signaling pathway"/>
    <property type="evidence" value="ECO:0007669"/>
    <property type="project" value="TreeGrafter"/>
</dbReference>
<keyword evidence="4 6" id="KW-1133">Transmembrane helix</keyword>
<dbReference type="PANTHER" id="PTHR13999:SF4">
    <property type="entry name" value="INTERFERON-INDUCED TRANSMEMBRANE PROTEIN 3"/>
    <property type="match status" value="1"/>
</dbReference>
<keyword evidence="3 6" id="KW-0812">Transmembrane</keyword>
<dbReference type="Proteomes" id="UP000694424">
    <property type="component" value="Unplaced"/>
</dbReference>
<keyword evidence="8" id="KW-1185">Reference proteome</keyword>
<evidence type="ECO:0000256" key="3">
    <source>
        <dbReference type="ARBA" id="ARBA00022692"/>
    </source>
</evidence>
<dbReference type="GO" id="GO:0046597">
    <property type="term" value="P:host-mediated suppression of symbiont invasion"/>
    <property type="evidence" value="ECO:0007669"/>
    <property type="project" value="TreeGrafter"/>
</dbReference>
<name>A0A8B9PIL4_APTOW</name>
<evidence type="ECO:0000256" key="1">
    <source>
        <dbReference type="ARBA" id="ARBA00004370"/>
    </source>
</evidence>
<comment type="subcellular location">
    <subcellularLocation>
        <location evidence="1">Membrane</location>
    </subcellularLocation>
</comment>
<dbReference type="PANTHER" id="PTHR13999">
    <property type="entry name" value="INTERFERON INDUCIBLE TRANSMEMBRANE PROTEIN"/>
    <property type="match status" value="1"/>
</dbReference>
<dbReference type="AlphaFoldDB" id="A0A8B9PIL4"/>
<evidence type="ECO:0000256" key="2">
    <source>
        <dbReference type="ARBA" id="ARBA00006843"/>
    </source>
</evidence>
<organism evidence="7 8">
    <name type="scientific">Apteryx owenii</name>
    <name type="common">Little spotted kiwi</name>
    <dbReference type="NCBI Taxonomy" id="8824"/>
    <lineage>
        <taxon>Eukaryota</taxon>
        <taxon>Metazoa</taxon>
        <taxon>Chordata</taxon>
        <taxon>Craniata</taxon>
        <taxon>Vertebrata</taxon>
        <taxon>Euteleostomi</taxon>
        <taxon>Archelosauria</taxon>
        <taxon>Archosauria</taxon>
        <taxon>Dinosauria</taxon>
        <taxon>Saurischia</taxon>
        <taxon>Theropoda</taxon>
        <taxon>Coelurosauria</taxon>
        <taxon>Aves</taxon>
        <taxon>Palaeognathae</taxon>
        <taxon>Apterygiformes</taxon>
        <taxon>Apterygidae</taxon>
        <taxon>Apteryx</taxon>
    </lineage>
</organism>
<comment type="similarity">
    <text evidence="2">Belongs to the CD225/Dispanin family.</text>
</comment>
<reference evidence="7" key="2">
    <citation type="submission" date="2025-09" db="UniProtKB">
        <authorList>
            <consortium name="Ensembl"/>
        </authorList>
    </citation>
    <scope>IDENTIFICATION</scope>
</reference>
<dbReference type="Ensembl" id="ENSAOWT00000014894.1">
    <property type="protein sequence ID" value="ENSAOWP00000013104.1"/>
    <property type="gene ID" value="ENSAOWG00000008943.1"/>
</dbReference>
<proteinExistence type="inferred from homology"/>
<dbReference type="GO" id="GO:0005886">
    <property type="term" value="C:plasma membrane"/>
    <property type="evidence" value="ECO:0007669"/>
    <property type="project" value="TreeGrafter"/>
</dbReference>
<accession>A0A8B9PIL4</accession>
<evidence type="ECO:0000313" key="7">
    <source>
        <dbReference type="Ensembl" id="ENSAOWP00000013104.1"/>
    </source>
</evidence>
<feature type="transmembrane region" description="Helical" evidence="6">
    <location>
        <begin position="46"/>
        <end position="72"/>
    </location>
</feature>
<reference evidence="7" key="1">
    <citation type="submission" date="2025-08" db="UniProtKB">
        <authorList>
            <consortium name="Ensembl"/>
        </authorList>
    </citation>
    <scope>IDENTIFICATION</scope>
</reference>